<evidence type="ECO:0000256" key="12">
    <source>
        <dbReference type="ARBA" id="ARBA00023242"/>
    </source>
</evidence>
<dbReference type="AlphaFoldDB" id="A0A843U8L7"/>
<dbReference type="InterPro" id="IPR043145">
    <property type="entry name" value="Znf_ZZ_sf"/>
</dbReference>
<dbReference type="Gene3D" id="3.30.60.90">
    <property type="match status" value="1"/>
</dbReference>
<feature type="domain" description="ZZ-type" evidence="17">
    <location>
        <begin position="268"/>
        <end position="331"/>
    </location>
</feature>
<dbReference type="SUPFAM" id="SSF57850">
    <property type="entry name" value="RING/U-box"/>
    <property type="match status" value="1"/>
</dbReference>
<accession>A0A843U8L7</accession>
<feature type="non-terminal residue" evidence="19">
    <location>
        <position position="1"/>
    </location>
</feature>
<evidence type="ECO:0000256" key="6">
    <source>
        <dbReference type="ARBA" id="ARBA00022771"/>
    </source>
</evidence>
<keyword evidence="4" id="KW-0808">Transferase</keyword>
<keyword evidence="6 15" id="KW-0863">Zinc-finger</keyword>
<evidence type="ECO:0000256" key="15">
    <source>
        <dbReference type="PROSITE-ProRule" id="PRU00228"/>
    </source>
</evidence>
<evidence type="ECO:0000256" key="3">
    <source>
        <dbReference type="ARBA" id="ARBA00013184"/>
    </source>
</evidence>
<evidence type="ECO:0000256" key="2">
    <source>
        <dbReference type="ARBA" id="ARBA00004123"/>
    </source>
</evidence>
<dbReference type="InterPro" id="IPR000433">
    <property type="entry name" value="Znf_ZZ"/>
</dbReference>
<evidence type="ECO:0000256" key="7">
    <source>
        <dbReference type="ARBA" id="ARBA00022833"/>
    </source>
</evidence>
<keyword evidence="7" id="KW-0862">Zinc</keyword>
<keyword evidence="20" id="KW-1185">Reference proteome</keyword>
<keyword evidence="11" id="KW-0804">Transcription</keyword>
<dbReference type="GO" id="GO:0004402">
    <property type="term" value="F:histone acetyltransferase activity"/>
    <property type="evidence" value="ECO:0007669"/>
    <property type="project" value="InterPro"/>
</dbReference>
<evidence type="ECO:0000313" key="20">
    <source>
        <dbReference type="Proteomes" id="UP000652761"/>
    </source>
</evidence>
<reference evidence="19" key="1">
    <citation type="submission" date="2017-07" db="EMBL/GenBank/DDBJ databases">
        <title>Taro Niue Genome Assembly and Annotation.</title>
        <authorList>
            <person name="Atibalentja N."/>
            <person name="Keating K."/>
            <person name="Fields C.J."/>
        </authorList>
    </citation>
    <scope>NUCLEOTIDE SEQUENCE</scope>
    <source>
        <strain evidence="19">Niue_2</strain>
        <tissue evidence="19">Leaf</tissue>
    </source>
</reference>
<comment type="subcellular location">
    <subcellularLocation>
        <location evidence="2">Nucleus</location>
    </subcellularLocation>
</comment>
<dbReference type="GO" id="GO:0005634">
    <property type="term" value="C:nucleus"/>
    <property type="evidence" value="ECO:0007669"/>
    <property type="project" value="UniProtKB-SubCell"/>
</dbReference>
<dbReference type="PROSITE" id="PS50134">
    <property type="entry name" value="ZF_TAZ"/>
    <property type="match status" value="1"/>
</dbReference>
<sequence length="464" mass="52731">IYASVEDVQMASLRIVRPGCEVPGAEGLIVRVVSSVDKKLEVKQLFRQIFEEENYPAEFPYKSKAVLLFQKIEGADVCLFGMPDIKTVTGEALRTFVYHEILIGYLDYCKMRGFTSCHIWSCPPLKQEDFILNCHPEIQKTPKPDKLREWYLAMIRKAVKESIVVENTKLYDFFFMPMGECKASITASRLPYFDGDYWPGCADDLLQSLQQIEDGKEPQKKGRMTITKRALKAARHGAVTDSPSKDSLLMFKLGEVIRPMKDDLIMVQLQHSCNHCCQMIISGKRWVCSLCKKFQLCDKCYCAEEKLDQKHKHPINSAEKHSFYPEGCVGHAHELVRQTSPGSHDVPQDKGSRQRQAPRIEDLLDLLLHASKCCATRCTYPSCRNVKGLFHHGANCKIRSSGGCASCKKMWYILHLHARACKEGPECRRLERSSKEDGVAIQFPTAVWSYGENETARNVHGIRG</sequence>
<evidence type="ECO:0000256" key="14">
    <source>
        <dbReference type="ARBA" id="ARBA00048017"/>
    </source>
</evidence>
<dbReference type="Proteomes" id="UP000652761">
    <property type="component" value="Unassembled WGS sequence"/>
</dbReference>
<dbReference type="Pfam" id="PF02135">
    <property type="entry name" value="zf-TAZ"/>
    <property type="match status" value="1"/>
</dbReference>
<dbReference type="GO" id="GO:0031490">
    <property type="term" value="F:chromatin DNA binding"/>
    <property type="evidence" value="ECO:0007669"/>
    <property type="project" value="TreeGrafter"/>
</dbReference>
<dbReference type="PANTHER" id="PTHR13808">
    <property type="entry name" value="CBP/P300-RELATED"/>
    <property type="match status" value="1"/>
</dbReference>
<dbReference type="PANTHER" id="PTHR13808:SF39">
    <property type="entry name" value="HISTONE ACETYLTRANSFERASE HAC-LIKE 3-RELATED"/>
    <property type="match status" value="1"/>
</dbReference>
<dbReference type="InterPro" id="IPR000197">
    <property type="entry name" value="Znf_TAZ"/>
</dbReference>
<dbReference type="GO" id="GO:0005667">
    <property type="term" value="C:transcription regulator complex"/>
    <property type="evidence" value="ECO:0007669"/>
    <property type="project" value="TreeGrafter"/>
</dbReference>
<evidence type="ECO:0000256" key="13">
    <source>
        <dbReference type="ARBA" id="ARBA00023315"/>
    </source>
</evidence>
<protein>
    <recommendedName>
        <fullName evidence="3">histone acetyltransferase</fullName>
        <ecNumber evidence="3">2.3.1.48</ecNumber>
    </recommendedName>
</protein>
<evidence type="ECO:0000259" key="18">
    <source>
        <dbReference type="PROSITE" id="PS51727"/>
    </source>
</evidence>
<name>A0A843U8L7_COLES</name>
<dbReference type="EMBL" id="NMUH01000484">
    <property type="protein sequence ID" value="MQL79948.1"/>
    <property type="molecule type" value="Genomic_DNA"/>
</dbReference>
<dbReference type="InterPro" id="IPR035898">
    <property type="entry name" value="TAZ_dom_sf"/>
</dbReference>
<dbReference type="SUPFAM" id="SSF57933">
    <property type="entry name" value="TAZ domain"/>
    <property type="match status" value="1"/>
</dbReference>
<dbReference type="InterPro" id="IPR031162">
    <property type="entry name" value="CBP_P300_HAT"/>
</dbReference>
<keyword evidence="12" id="KW-0539">Nucleus</keyword>
<dbReference type="GO" id="GO:0008270">
    <property type="term" value="F:zinc ion binding"/>
    <property type="evidence" value="ECO:0007669"/>
    <property type="project" value="UniProtKB-KW"/>
</dbReference>
<evidence type="ECO:0000256" key="9">
    <source>
        <dbReference type="ARBA" id="ARBA00023015"/>
    </source>
</evidence>
<organism evidence="19 20">
    <name type="scientific">Colocasia esculenta</name>
    <name type="common">Wild taro</name>
    <name type="synonym">Arum esculentum</name>
    <dbReference type="NCBI Taxonomy" id="4460"/>
    <lineage>
        <taxon>Eukaryota</taxon>
        <taxon>Viridiplantae</taxon>
        <taxon>Streptophyta</taxon>
        <taxon>Embryophyta</taxon>
        <taxon>Tracheophyta</taxon>
        <taxon>Spermatophyta</taxon>
        <taxon>Magnoliopsida</taxon>
        <taxon>Liliopsida</taxon>
        <taxon>Araceae</taxon>
        <taxon>Aroideae</taxon>
        <taxon>Colocasieae</taxon>
        <taxon>Colocasia</taxon>
    </lineage>
</organism>
<dbReference type="SMART" id="SM00551">
    <property type="entry name" value="ZnF_TAZ"/>
    <property type="match status" value="1"/>
</dbReference>
<dbReference type="Gene3D" id="1.20.1020.10">
    <property type="entry name" value="TAZ domain"/>
    <property type="match status" value="1"/>
</dbReference>
<keyword evidence="10" id="KW-0010">Activator</keyword>
<dbReference type="PROSITE" id="PS50135">
    <property type="entry name" value="ZF_ZZ_2"/>
    <property type="match status" value="1"/>
</dbReference>
<dbReference type="OrthoDB" id="899at2759"/>
<dbReference type="GO" id="GO:0003713">
    <property type="term" value="F:transcription coactivator activity"/>
    <property type="evidence" value="ECO:0007669"/>
    <property type="project" value="TreeGrafter"/>
</dbReference>
<dbReference type="FunFam" id="3.30.60.90:FF:000022">
    <property type="entry name" value="Histone acetyltransferase of the CBP family 12"/>
    <property type="match status" value="1"/>
</dbReference>
<evidence type="ECO:0000313" key="19">
    <source>
        <dbReference type="EMBL" id="MQL79948.1"/>
    </source>
</evidence>
<keyword evidence="13" id="KW-0012">Acyltransferase</keyword>
<evidence type="ECO:0000259" key="17">
    <source>
        <dbReference type="PROSITE" id="PS50135"/>
    </source>
</evidence>
<dbReference type="EC" id="2.3.1.48" evidence="3"/>
<dbReference type="Pfam" id="PF08214">
    <property type="entry name" value="HAT_KAT11"/>
    <property type="match status" value="2"/>
</dbReference>
<evidence type="ECO:0000256" key="4">
    <source>
        <dbReference type="ARBA" id="ARBA00022679"/>
    </source>
</evidence>
<proteinExistence type="predicted"/>
<keyword evidence="9" id="KW-0805">Transcription regulation</keyword>
<keyword evidence="8" id="KW-0156">Chromatin regulator</keyword>
<evidence type="ECO:0000259" key="16">
    <source>
        <dbReference type="PROSITE" id="PS50134"/>
    </source>
</evidence>
<evidence type="ECO:0000256" key="11">
    <source>
        <dbReference type="ARBA" id="ARBA00023163"/>
    </source>
</evidence>
<gene>
    <name evidence="19" type="ORF">Taro_012400</name>
</gene>
<comment type="catalytic activity">
    <reaction evidence="14">
        <text>L-lysyl-[protein] + acetyl-CoA = N(6)-acetyl-L-lysyl-[protein] + CoA + H(+)</text>
        <dbReference type="Rhea" id="RHEA:45948"/>
        <dbReference type="Rhea" id="RHEA-COMP:9752"/>
        <dbReference type="Rhea" id="RHEA-COMP:10731"/>
        <dbReference type="ChEBI" id="CHEBI:15378"/>
        <dbReference type="ChEBI" id="CHEBI:29969"/>
        <dbReference type="ChEBI" id="CHEBI:57287"/>
        <dbReference type="ChEBI" id="CHEBI:57288"/>
        <dbReference type="ChEBI" id="CHEBI:61930"/>
        <dbReference type="EC" id="2.3.1.48"/>
    </reaction>
</comment>
<evidence type="ECO:0000256" key="10">
    <source>
        <dbReference type="ARBA" id="ARBA00023159"/>
    </source>
</evidence>
<evidence type="ECO:0000256" key="8">
    <source>
        <dbReference type="ARBA" id="ARBA00022853"/>
    </source>
</evidence>
<dbReference type="GO" id="GO:0000123">
    <property type="term" value="C:histone acetyltransferase complex"/>
    <property type="evidence" value="ECO:0007669"/>
    <property type="project" value="TreeGrafter"/>
</dbReference>
<dbReference type="GO" id="GO:0045944">
    <property type="term" value="P:positive regulation of transcription by RNA polymerase II"/>
    <property type="evidence" value="ECO:0007669"/>
    <property type="project" value="TreeGrafter"/>
</dbReference>
<evidence type="ECO:0000256" key="5">
    <source>
        <dbReference type="ARBA" id="ARBA00022723"/>
    </source>
</evidence>
<feature type="domain" description="CBP/p300-type HAT" evidence="18">
    <location>
        <begin position="1"/>
        <end position="373"/>
    </location>
</feature>
<comment type="caution">
    <text evidence="19">The sequence shown here is derived from an EMBL/GenBank/DDBJ whole genome shotgun (WGS) entry which is preliminary data.</text>
</comment>
<dbReference type="InterPro" id="IPR013178">
    <property type="entry name" value="Histone_AcTrfase_Rtt109/CBP"/>
</dbReference>
<evidence type="ECO:0000256" key="1">
    <source>
        <dbReference type="ARBA" id="ARBA00002581"/>
    </source>
</evidence>
<feature type="domain" description="TAZ-type" evidence="16">
    <location>
        <begin position="346"/>
        <end position="430"/>
    </location>
</feature>
<dbReference type="PROSITE" id="PS51727">
    <property type="entry name" value="CBP_P300_HAT"/>
    <property type="match status" value="1"/>
</dbReference>
<comment type="function">
    <text evidence="1">Acetyltransferase enzyme. Acetylates histones, giving a specific tag for transcriptional activation.</text>
</comment>
<dbReference type="SMART" id="SM01250">
    <property type="entry name" value="KAT11"/>
    <property type="match status" value="1"/>
</dbReference>
<keyword evidence="5" id="KW-0479">Metal-binding</keyword>